<sequence>AAYPRRAARARAAPSGPPPPIPSPAGLGEPRAHPRRGHGNERARHPREAPARGHRAHRDLRAEDGRDVPRTPDELRGQHERHAGGRHRDGPRRQGHQPRAGVPPRLADPLLHPPRHAAARADVQEEGPRRRPWRLRPGREGARQGAGPEGPDGRGGHAEVSRPRGEGA</sequence>
<feature type="compositionally biased region" description="Low complexity" evidence="1">
    <location>
        <begin position="1"/>
        <end position="14"/>
    </location>
</feature>
<dbReference type="EMBL" id="CAUYUJ010018928">
    <property type="protein sequence ID" value="CAK0887338.1"/>
    <property type="molecule type" value="Genomic_DNA"/>
</dbReference>
<proteinExistence type="predicted"/>
<feature type="compositionally biased region" description="Basic and acidic residues" evidence="1">
    <location>
        <begin position="38"/>
        <end position="51"/>
    </location>
</feature>
<organism evidence="2 3">
    <name type="scientific">Prorocentrum cordatum</name>
    <dbReference type="NCBI Taxonomy" id="2364126"/>
    <lineage>
        <taxon>Eukaryota</taxon>
        <taxon>Sar</taxon>
        <taxon>Alveolata</taxon>
        <taxon>Dinophyceae</taxon>
        <taxon>Prorocentrales</taxon>
        <taxon>Prorocentraceae</taxon>
        <taxon>Prorocentrum</taxon>
    </lineage>
</organism>
<protein>
    <submittedName>
        <fullName evidence="2">Uncharacterized protein</fullName>
    </submittedName>
</protein>
<feature type="non-terminal residue" evidence="2">
    <location>
        <position position="1"/>
    </location>
</feature>
<evidence type="ECO:0000313" key="3">
    <source>
        <dbReference type="Proteomes" id="UP001189429"/>
    </source>
</evidence>
<evidence type="ECO:0000256" key="1">
    <source>
        <dbReference type="SAM" id="MobiDB-lite"/>
    </source>
</evidence>
<dbReference type="Proteomes" id="UP001189429">
    <property type="component" value="Unassembled WGS sequence"/>
</dbReference>
<feature type="region of interest" description="Disordered" evidence="1">
    <location>
        <begin position="1"/>
        <end position="168"/>
    </location>
</feature>
<comment type="caution">
    <text evidence="2">The sequence shown here is derived from an EMBL/GenBank/DDBJ whole genome shotgun (WGS) entry which is preliminary data.</text>
</comment>
<keyword evidence="3" id="KW-1185">Reference proteome</keyword>
<reference evidence="2" key="1">
    <citation type="submission" date="2023-10" db="EMBL/GenBank/DDBJ databases">
        <authorList>
            <person name="Chen Y."/>
            <person name="Shah S."/>
            <person name="Dougan E. K."/>
            <person name="Thang M."/>
            <person name="Chan C."/>
        </authorList>
    </citation>
    <scope>NUCLEOTIDE SEQUENCE [LARGE SCALE GENOMIC DNA]</scope>
</reference>
<name>A0ABN9WQF2_9DINO</name>
<accession>A0ABN9WQF2</accession>
<gene>
    <name evidence="2" type="ORF">PCOR1329_LOCUS68428</name>
</gene>
<evidence type="ECO:0000313" key="2">
    <source>
        <dbReference type="EMBL" id="CAK0887338.1"/>
    </source>
</evidence>
<feature type="compositionally biased region" description="Basic and acidic residues" evidence="1">
    <location>
        <begin position="151"/>
        <end position="168"/>
    </location>
</feature>
<feature type="compositionally biased region" description="Basic and acidic residues" evidence="1">
    <location>
        <begin position="59"/>
        <end position="92"/>
    </location>
</feature>